<organism evidence="1 2">
    <name type="scientific">Apiosordaria backusii</name>
    <dbReference type="NCBI Taxonomy" id="314023"/>
    <lineage>
        <taxon>Eukaryota</taxon>
        <taxon>Fungi</taxon>
        <taxon>Dikarya</taxon>
        <taxon>Ascomycota</taxon>
        <taxon>Pezizomycotina</taxon>
        <taxon>Sordariomycetes</taxon>
        <taxon>Sordariomycetidae</taxon>
        <taxon>Sordariales</taxon>
        <taxon>Lasiosphaeriaceae</taxon>
        <taxon>Apiosordaria</taxon>
    </lineage>
</organism>
<comment type="caution">
    <text evidence="1">The sequence shown here is derived from an EMBL/GenBank/DDBJ whole genome shotgun (WGS) entry which is preliminary data.</text>
</comment>
<proteinExistence type="predicted"/>
<sequence length="242" mass="28362">MAEEEKAENVTTQGEPFSSTIGILVRTVRSTRQTCPDAHDCLKAVIARAIWRFYAIGNKWKACYPRWFITNRLYHAAREEFEALERTSGEVTDCHRELSWMMERCDKLWLEYKAEAEQRRRNSDIYYIVDRIFSEVLDMATTPDPNRWGFFRWRITIAVIADIEISCGDTKNADFPDSLVTKKLQKAASYMYNLDGLGKFHGGRWLLLERLMEIQQRCGELCEIQQFIERGLKVWEKSQLPG</sequence>
<reference evidence="1" key="1">
    <citation type="submission" date="2023-06" db="EMBL/GenBank/DDBJ databases">
        <title>Genome-scale phylogeny and comparative genomics of the fungal order Sordariales.</title>
        <authorList>
            <consortium name="Lawrence Berkeley National Laboratory"/>
            <person name="Hensen N."/>
            <person name="Bonometti L."/>
            <person name="Westerberg I."/>
            <person name="Brannstrom I.O."/>
            <person name="Guillou S."/>
            <person name="Cros-Aarteil S."/>
            <person name="Calhoun S."/>
            <person name="Haridas S."/>
            <person name="Kuo A."/>
            <person name="Mondo S."/>
            <person name="Pangilinan J."/>
            <person name="Riley R."/>
            <person name="Labutti K."/>
            <person name="Andreopoulos B."/>
            <person name="Lipzen A."/>
            <person name="Chen C."/>
            <person name="Yanf M."/>
            <person name="Daum C."/>
            <person name="Ng V."/>
            <person name="Clum A."/>
            <person name="Steindorff A."/>
            <person name="Ohm R."/>
            <person name="Martin F."/>
            <person name="Silar P."/>
            <person name="Natvig D."/>
            <person name="Lalanne C."/>
            <person name="Gautier V."/>
            <person name="Ament-Velasquez S.L."/>
            <person name="Kruys A."/>
            <person name="Hutchinson M.I."/>
            <person name="Powell A.J."/>
            <person name="Barry K."/>
            <person name="Miller A.N."/>
            <person name="Grigoriev I.V."/>
            <person name="Debuchy R."/>
            <person name="Gladieux P."/>
            <person name="Thoren M.H."/>
            <person name="Johannesson H."/>
        </authorList>
    </citation>
    <scope>NUCLEOTIDE SEQUENCE</scope>
    <source>
        <strain evidence="1">CBS 540.89</strain>
    </source>
</reference>
<protein>
    <submittedName>
        <fullName evidence="1">Uncharacterized protein</fullName>
    </submittedName>
</protein>
<dbReference type="EMBL" id="JAUKTV010000001">
    <property type="protein sequence ID" value="KAK0747655.1"/>
    <property type="molecule type" value="Genomic_DNA"/>
</dbReference>
<keyword evidence="2" id="KW-1185">Reference proteome</keyword>
<name>A0AA40EY25_9PEZI</name>
<gene>
    <name evidence="1" type="ORF">B0T21DRAFT_406259</name>
</gene>
<dbReference type="AlphaFoldDB" id="A0AA40EY25"/>
<accession>A0AA40EY25</accession>
<evidence type="ECO:0000313" key="1">
    <source>
        <dbReference type="EMBL" id="KAK0747655.1"/>
    </source>
</evidence>
<evidence type="ECO:0000313" key="2">
    <source>
        <dbReference type="Proteomes" id="UP001172159"/>
    </source>
</evidence>
<dbReference type="Proteomes" id="UP001172159">
    <property type="component" value="Unassembled WGS sequence"/>
</dbReference>